<accession>A0A8T0GJ40</accession>
<feature type="region of interest" description="Disordered" evidence="2">
    <location>
        <begin position="71"/>
        <end position="92"/>
    </location>
</feature>
<feature type="compositionally biased region" description="Basic and acidic residues" evidence="2">
    <location>
        <begin position="71"/>
        <end position="85"/>
    </location>
</feature>
<dbReference type="Proteomes" id="UP000822688">
    <property type="component" value="Chromosome 10"/>
</dbReference>
<evidence type="ECO:0000313" key="4">
    <source>
        <dbReference type="Proteomes" id="UP000822688"/>
    </source>
</evidence>
<protein>
    <submittedName>
        <fullName evidence="3">Uncharacterized protein</fullName>
    </submittedName>
</protein>
<evidence type="ECO:0000256" key="2">
    <source>
        <dbReference type="SAM" id="MobiDB-lite"/>
    </source>
</evidence>
<evidence type="ECO:0000256" key="1">
    <source>
        <dbReference type="SAM" id="Coils"/>
    </source>
</evidence>
<gene>
    <name evidence="3" type="ORF">KC19_10G108200</name>
</gene>
<keyword evidence="1" id="KW-0175">Coiled coil</keyword>
<proteinExistence type="predicted"/>
<organism evidence="3 4">
    <name type="scientific">Ceratodon purpureus</name>
    <name type="common">Fire moss</name>
    <name type="synonym">Dicranum purpureum</name>
    <dbReference type="NCBI Taxonomy" id="3225"/>
    <lineage>
        <taxon>Eukaryota</taxon>
        <taxon>Viridiplantae</taxon>
        <taxon>Streptophyta</taxon>
        <taxon>Embryophyta</taxon>
        <taxon>Bryophyta</taxon>
        <taxon>Bryophytina</taxon>
        <taxon>Bryopsida</taxon>
        <taxon>Dicranidae</taxon>
        <taxon>Pseudoditrichales</taxon>
        <taxon>Ditrichaceae</taxon>
        <taxon>Ceratodon</taxon>
    </lineage>
</organism>
<comment type="caution">
    <text evidence="3">The sequence shown here is derived from an EMBL/GenBank/DDBJ whole genome shotgun (WGS) entry which is preliminary data.</text>
</comment>
<reference evidence="3" key="1">
    <citation type="submission" date="2020-06" db="EMBL/GenBank/DDBJ databases">
        <title>WGS assembly of Ceratodon purpureus strain R40.</title>
        <authorList>
            <person name="Carey S.B."/>
            <person name="Jenkins J."/>
            <person name="Shu S."/>
            <person name="Lovell J.T."/>
            <person name="Sreedasyam A."/>
            <person name="Maumus F."/>
            <person name="Tiley G.P."/>
            <person name="Fernandez-Pozo N."/>
            <person name="Barry K."/>
            <person name="Chen C."/>
            <person name="Wang M."/>
            <person name="Lipzen A."/>
            <person name="Daum C."/>
            <person name="Saski C.A."/>
            <person name="Payton A.C."/>
            <person name="Mcbreen J.C."/>
            <person name="Conrad R.E."/>
            <person name="Kollar L.M."/>
            <person name="Olsson S."/>
            <person name="Huttunen S."/>
            <person name="Landis J.B."/>
            <person name="Wickett N.J."/>
            <person name="Johnson M.G."/>
            <person name="Rensing S.A."/>
            <person name="Grimwood J."/>
            <person name="Schmutz J."/>
            <person name="Mcdaniel S.F."/>
        </authorList>
    </citation>
    <scope>NUCLEOTIDE SEQUENCE</scope>
    <source>
        <strain evidence="3">R40</strain>
    </source>
</reference>
<feature type="coiled-coil region" evidence="1">
    <location>
        <begin position="189"/>
        <end position="230"/>
    </location>
</feature>
<name>A0A8T0GJ40_CERPU</name>
<dbReference type="AlphaFoldDB" id="A0A8T0GJ40"/>
<sequence length="269" mass="30311">MPSEEENRVVYVTHMYQSQIQQCQKMVNGANNGQSRAFGSDEGLKLPQQRVESMGLDSGPEVLQGSDYFEKRRSFDPPQDRKSDHPVVVSKSLEEDTDLRNRIARQWSCPAFAWKALEAMPVRNLFRVTQSCKEQKPLKEADENYIRTGESLLSGVEEGGLSEKKLVTIVLAFQRWRHSQLKNIIGQELRKVLEEAREDENALASLSTELEQAEQQLATARANSSRLHSQLATAMNSTDHENGSSADNTSVRFSALNPIVDPSMNNQIF</sequence>
<dbReference type="EMBL" id="CM026431">
    <property type="protein sequence ID" value="KAG0559481.1"/>
    <property type="molecule type" value="Genomic_DNA"/>
</dbReference>
<keyword evidence="4" id="KW-1185">Reference proteome</keyword>
<evidence type="ECO:0000313" key="3">
    <source>
        <dbReference type="EMBL" id="KAG0559481.1"/>
    </source>
</evidence>